<feature type="transmembrane region" description="Helical" evidence="8">
    <location>
        <begin position="453"/>
        <end position="471"/>
    </location>
</feature>
<organism evidence="13 14">
    <name type="scientific">Camelina sativa</name>
    <name type="common">False flax</name>
    <name type="synonym">Myagrum sativum</name>
    <dbReference type="NCBI Taxonomy" id="90675"/>
    <lineage>
        <taxon>Eukaryota</taxon>
        <taxon>Viridiplantae</taxon>
        <taxon>Streptophyta</taxon>
        <taxon>Embryophyta</taxon>
        <taxon>Tracheophyta</taxon>
        <taxon>Spermatophyta</taxon>
        <taxon>Magnoliopsida</taxon>
        <taxon>eudicotyledons</taxon>
        <taxon>Gunneridae</taxon>
        <taxon>Pentapetalae</taxon>
        <taxon>rosids</taxon>
        <taxon>malvids</taxon>
        <taxon>Brassicales</taxon>
        <taxon>Brassicaceae</taxon>
        <taxon>Camelineae</taxon>
        <taxon>Camelina</taxon>
    </lineage>
</organism>
<feature type="transmembrane region" description="Helical" evidence="8">
    <location>
        <begin position="168"/>
        <end position="188"/>
    </location>
</feature>
<feature type="transmembrane region" description="Helical" evidence="8">
    <location>
        <begin position="579"/>
        <end position="597"/>
    </location>
</feature>
<dbReference type="RefSeq" id="XP_010512797.1">
    <property type="nucleotide sequence ID" value="XM_010514495.1"/>
</dbReference>
<feature type="transmembrane region" description="Helical" evidence="8">
    <location>
        <begin position="425"/>
        <end position="446"/>
    </location>
</feature>
<proteinExistence type="inferred from homology"/>
<gene>
    <name evidence="14" type="primary">LOC104788710</name>
</gene>
<name>A0ABM0ZAM0_CAMSA</name>
<dbReference type="Pfam" id="PF24874">
    <property type="entry name" value="Piezo_THU9_anchor"/>
    <property type="match status" value="1"/>
</dbReference>
<accession>A0ABM0ZAM0</accession>
<feature type="transmembrane region" description="Helical" evidence="8">
    <location>
        <begin position="1288"/>
        <end position="1311"/>
    </location>
</feature>
<feature type="domain" description="Piezo transmembrane helical unit" evidence="10">
    <location>
        <begin position="976"/>
        <end position="1048"/>
    </location>
</feature>
<feature type="transmembrane region" description="Helical" evidence="8">
    <location>
        <begin position="1752"/>
        <end position="1769"/>
    </location>
</feature>
<feature type="transmembrane region" description="Helical" evidence="8">
    <location>
        <begin position="632"/>
        <end position="649"/>
    </location>
</feature>
<feature type="transmembrane region" description="Helical" evidence="8">
    <location>
        <begin position="318"/>
        <end position="339"/>
    </location>
</feature>
<evidence type="ECO:0000256" key="1">
    <source>
        <dbReference type="ARBA" id="ARBA00004141"/>
    </source>
</evidence>
<feature type="transmembrane region" description="Helical" evidence="8">
    <location>
        <begin position="603"/>
        <end position="620"/>
    </location>
</feature>
<reference evidence="14" key="2">
    <citation type="submission" date="2025-08" db="UniProtKB">
        <authorList>
            <consortium name="RefSeq"/>
        </authorList>
    </citation>
    <scope>IDENTIFICATION</scope>
    <source>
        <tissue evidence="14">Leaf</tissue>
    </source>
</reference>
<evidence type="ECO:0000256" key="7">
    <source>
        <dbReference type="SAM" id="MobiDB-lite"/>
    </source>
</evidence>
<evidence type="ECO:0000313" key="13">
    <source>
        <dbReference type="Proteomes" id="UP000694864"/>
    </source>
</evidence>
<dbReference type="Pfam" id="PF25288">
    <property type="entry name" value="PIEZO"/>
    <property type="match status" value="1"/>
</dbReference>
<feature type="compositionally biased region" description="Acidic residues" evidence="7">
    <location>
        <begin position="925"/>
        <end position="934"/>
    </location>
</feature>
<keyword evidence="13" id="KW-1185">Reference proteome</keyword>
<evidence type="ECO:0000256" key="3">
    <source>
        <dbReference type="ARBA" id="ARBA00022692"/>
    </source>
</evidence>
<feature type="transmembrane region" description="Helical" evidence="8">
    <location>
        <begin position="6"/>
        <end position="23"/>
    </location>
</feature>
<dbReference type="GeneID" id="104788710"/>
<evidence type="ECO:0000256" key="4">
    <source>
        <dbReference type="ARBA" id="ARBA00022989"/>
    </source>
</evidence>
<keyword evidence="6" id="KW-0175">Coiled coil</keyword>
<evidence type="ECO:0000259" key="10">
    <source>
        <dbReference type="Pfam" id="PF23188"/>
    </source>
</evidence>
<reference evidence="13" key="1">
    <citation type="journal article" date="2014" name="Nat. Commun.">
        <title>The emerging biofuel crop Camelina sativa retains a highly undifferentiated hexaploid genome structure.</title>
        <authorList>
            <person name="Kagale S."/>
            <person name="Koh C."/>
            <person name="Nixon J."/>
            <person name="Bollina V."/>
            <person name="Clarke W.E."/>
            <person name="Tuteja R."/>
            <person name="Spillane C."/>
            <person name="Robinson S.J."/>
            <person name="Links M.G."/>
            <person name="Clarke C."/>
            <person name="Higgins E.E."/>
            <person name="Huebert T."/>
            <person name="Sharpe A.G."/>
            <person name="Parkin I.A."/>
        </authorList>
    </citation>
    <scope>NUCLEOTIDE SEQUENCE [LARGE SCALE GENOMIC DNA]</scope>
    <source>
        <strain evidence="13">cv. DH55</strain>
    </source>
</reference>
<feature type="coiled-coil region" evidence="6">
    <location>
        <begin position="724"/>
        <end position="775"/>
    </location>
</feature>
<feature type="transmembrane region" description="Helical" evidence="8">
    <location>
        <begin position="519"/>
        <end position="535"/>
    </location>
</feature>
<keyword evidence="3 8" id="KW-0812">Transmembrane</keyword>
<feature type="transmembrane region" description="Helical" evidence="8">
    <location>
        <begin position="1502"/>
        <end position="1523"/>
    </location>
</feature>
<dbReference type="Pfam" id="PF12166">
    <property type="entry name" value="Piezo_cap"/>
    <property type="match status" value="1"/>
</dbReference>
<feature type="transmembrane region" description="Helical" evidence="8">
    <location>
        <begin position="1019"/>
        <end position="1038"/>
    </location>
</feature>
<evidence type="ECO:0000259" key="11">
    <source>
        <dbReference type="Pfam" id="PF24874"/>
    </source>
</evidence>
<evidence type="ECO:0000256" key="2">
    <source>
        <dbReference type="ARBA" id="ARBA00007821"/>
    </source>
</evidence>
<keyword evidence="5 8" id="KW-0472">Membrane</keyword>
<comment type="subcellular location">
    <subcellularLocation>
        <location evidence="1">Membrane</location>
        <topology evidence="1">Multi-pass membrane protein</topology>
    </subcellularLocation>
</comment>
<evidence type="ECO:0000259" key="9">
    <source>
        <dbReference type="Pfam" id="PF12166"/>
    </source>
</evidence>
<comment type="similarity">
    <text evidence="2">Belongs to the PIEZO (TC 1.A.75) family.</text>
</comment>
<dbReference type="InterPro" id="IPR027272">
    <property type="entry name" value="Piezo"/>
</dbReference>
<evidence type="ECO:0000256" key="8">
    <source>
        <dbReference type="SAM" id="Phobius"/>
    </source>
</evidence>
<evidence type="ECO:0000259" key="12">
    <source>
        <dbReference type="Pfam" id="PF25288"/>
    </source>
</evidence>
<feature type="transmembrane region" description="Helical" evidence="8">
    <location>
        <begin position="681"/>
        <end position="703"/>
    </location>
</feature>
<protein>
    <submittedName>
        <fullName evidence="14">Piezo-type mechanosensitive ion channel homolog</fullName>
    </submittedName>
</protein>
<dbReference type="Proteomes" id="UP000694864">
    <property type="component" value="Chromosome 5"/>
</dbReference>
<feature type="domain" description="Piezo-type mechanosensitive ion channel homolog" evidence="12">
    <location>
        <begin position="1"/>
        <end position="109"/>
    </location>
</feature>
<feature type="compositionally biased region" description="Polar residues" evidence="7">
    <location>
        <begin position="945"/>
        <end position="958"/>
    </location>
</feature>
<feature type="transmembrane region" description="Helical" evidence="8">
    <location>
        <begin position="1386"/>
        <end position="1407"/>
    </location>
</feature>
<dbReference type="InterPro" id="IPR056768">
    <property type="entry name" value="THU_Piezo"/>
</dbReference>
<evidence type="ECO:0000313" key="14">
    <source>
        <dbReference type="RefSeq" id="XP_010512797.1"/>
    </source>
</evidence>
<feature type="domain" description="Piezo THU9 and anchor" evidence="11">
    <location>
        <begin position="1286"/>
        <end position="1524"/>
    </location>
</feature>
<feature type="transmembrane region" description="Helical" evidence="8">
    <location>
        <begin position="980"/>
        <end position="1007"/>
    </location>
</feature>
<feature type="region of interest" description="Disordered" evidence="7">
    <location>
        <begin position="918"/>
        <end position="958"/>
    </location>
</feature>
<feature type="transmembrane region" description="Helical" evidence="8">
    <location>
        <begin position="1331"/>
        <end position="1351"/>
    </location>
</feature>
<evidence type="ECO:0000256" key="6">
    <source>
        <dbReference type="SAM" id="Coils"/>
    </source>
</evidence>
<dbReference type="InterPro" id="IPR056770">
    <property type="entry name" value="Piezo_THU9_anchor"/>
</dbReference>
<feature type="domain" description="Piezo non-specific cation channel cap" evidence="9">
    <location>
        <begin position="1552"/>
        <end position="1832"/>
    </location>
</feature>
<evidence type="ECO:0000256" key="5">
    <source>
        <dbReference type="ARBA" id="ARBA00023136"/>
    </source>
</evidence>
<feature type="non-terminal residue" evidence="14">
    <location>
        <position position="1"/>
    </location>
</feature>
<keyword evidence="4 8" id="KW-1133">Transmembrane helix</keyword>
<sequence>FLIAMKPGFFHAVYVIFFLMYLLSHNINRKIRKSLILLCEVHFALLYILEIDLVSNSLKQKGSVSKEILFQLGLLRSESSWDFLEIALLACFCAIHNHGFEVLFSFSAIVRHTPSPPIGFSILKAGLNKSVLLSVYSSPSSSYSLDNTTYERHIASFLSAIGQKFLSMYRSCGTYIAFITILISVYLVKPNYVSFGYIFLLLLWVTGRQLFEETKRRLWFPLKAYAVLVFMFIYCLSSFVSLQLWLSGFIDLYFYLGYDSKAPLLDNVWESLAVLIVMQLYSYERRQSGHYIPGQSRLLHPGVFGFFERFLVWHGQKILFAALFYASLSPISVFGFVYLLGLVICTTFPKSSSIPSKSFLIYTGFLVSAEYLFQLWDRRRILALKKERFETQKNLLKIYLKFWIENMFNLYGLEINMIALLLASFALLNAISMVYIALLAACVLLRRRLIQKLWPVVVFLFASILAIEYVATWNSFLPSDQAPIETSVHCHDCWSIAALYFKFCRECWLGLRVDDPRTLISYFVVFMLACFKLRADHISSFSESSTYHQMKSQRKNSFVWRDLSFETKSMWTVLDYLRLYCYVHLLDVVLILILITGTLEYDILHLGYLAFALVFARMRLEILKKKNKIFRFLRVYNFVLIIFSLAYQSPFVGNFNDGKCETVDYIYEVIGFYKYDYGFRITARSALVEIIIFMLVSLQSYMFSSQEFDYVSRYLEAEQIGAIVREQEKKAARKTEQLQQIREAEEKKRQRNLQVEKMKSEMLNLRVQLHRMNSDSNFGVASPRTEGLRRRKSPYLISDSGAASPEIDGVVHKKEEQLIDEDSLYPFEAHEFPMSTTPEAPDSPQCSFGASPCEITEVQQDLDVMSMERERKEKSEGKENPLISAVQLIGDGVSQVQFIGNQAVNNLVNFLNISPENSDTNEQSSVDDEVYDEMESQKRKHTPFERSTSLQSDRSSDGTSFQIGRILRHIWSRMQSNNDIVCYCCFIIAFLWNFSLLSMVYLAALFLYALCVHTGPTHIFWVIMLMYTEIYILLQYLYQIIIQHCGLSIDAPLLHELGFPTQRIKSSFVVSSLPLFLIYIFTLIQSAITVKDGDWVPSADFTSRRNARGSQKDLTRISWSERIYDVFKKLRDSVKLVIRSICRYWISLTRGAESPPYFVQVTMDVHMWPEDGIQPERIECRMNQLLRLVHNERCEKGNPDLCPYSSRVHVQSIERSTETPNEALVVLEVEYASPTNGCSSAEWYKSLTPASDVAKEIRKAQHSGLVEGTGFPYPILSVIGGGKRETDLYAYIFGADLIVFFLVAIFYSSVIKNKSEFIDVYQLEDQFPFDFVIILMVIFFLIVVDRVIYLCSFATGKVVYYLFSLILFTYAVTEYAWSIYPTQQHAAGLALRLIFLAKAMSLALQAIQIRYGLPHKSTLYRQFLTSEVSRINYYGYRLYRALPFLYELRCVLDWSCTATSLTMYDWLKLEDVNASLYLVKCDTVLNRATHKHGEKQTKMTKCCNGICLFFILLCVIWAPMLMYSSGNPTNIANPIKDASVQIDLKTVGGKLTLYQTTLCERISGDNIDLGLDLGSQSFLPTYNKNDIQLICCQADASVLWLVPDTVVTRFIQSLDWDTDMDITFSWVLNRDRPKGKETVKYERSVDPLDLPKRSDIQMVLNGSMDGFRVHNLYPKFFRVTGSGDVRSFEDQKDEVSADILMNHADFKWWWSFHNLKASENISACEGMDGPVAIIMSEETPPQGFLGDTLSKFSIWGLYITFVLAVGRFIRLQCSDLRMRIPYENLPSCDRLIAICEDLYAARAEGELGVEEVLYWTLVKIYRSPHMLLEYTKLDYDA</sequence>
<dbReference type="PANTHER" id="PTHR13167">
    <property type="entry name" value="PIEZO-TYPE MECHANOSENSITIVE ION CHANNEL COMPONENT"/>
    <property type="match status" value="1"/>
</dbReference>
<feature type="transmembrane region" description="Helical" evidence="8">
    <location>
        <begin position="1358"/>
        <end position="1380"/>
    </location>
</feature>
<feature type="transmembrane region" description="Helical" evidence="8">
    <location>
        <begin position="194"/>
        <end position="211"/>
    </location>
</feature>
<dbReference type="InterPro" id="IPR057611">
    <property type="entry name" value="PIEZO_dom"/>
</dbReference>
<dbReference type="InterPro" id="IPR031334">
    <property type="entry name" value="Piezo_cap_dom"/>
</dbReference>
<feature type="transmembrane region" description="Helical" evidence="8">
    <location>
        <begin position="359"/>
        <end position="377"/>
    </location>
</feature>
<dbReference type="Pfam" id="PF23188">
    <property type="entry name" value="THU_Piezo1"/>
    <property type="match status" value="1"/>
</dbReference>
<dbReference type="PANTHER" id="PTHR13167:SF25">
    <property type="entry name" value="PIEZO-TYPE MECHANOSENSITIVE ION CHANNEL COMPONENT"/>
    <property type="match status" value="1"/>
</dbReference>
<feature type="transmembrane region" description="Helical" evidence="8">
    <location>
        <begin position="223"/>
        <end position="247"/>
    </location>
</feature>